<gene>
    <name evidence="1" type="ORF">BCV72DRAFT_189175</name>
</gene>
<feature type="non-terminal residue" evidence="1">
    <location>
        <position position="1"/>
    </location>
</feature>
<proteinExistence type="predicted"/>
<dbReference type="AlphaFoldDB" id="A0A1X0R9W3"/>
<dbReference type="VEuPathDB" id="FungiDB:BCV72DRAFT_189175"/>
<reference evidence="1" key="1">
    <citation type="journal article" date="2016" name="Proc. Natl. Acad. Sci. U.S.A.">
        <title>Lipid metabolic changes in an early divergent fungus govern the establishment of a mutualistic symbiosis with endobacteria.</title>
        <authorList>
            <person name="Lastovetsky O.A."/>
            <person name="Gaspar M.L."/>
            <person name="Mondo S.J."/>
            <person name="LaButti K.M."/>
            <person name="Sandor L."/>
            <person name="Grigoriev I.V."/>
            <person name="Henry S.A."/>
            <person name="Pawlowska T.E."/>
        </authorList>
    </citation>
    <scope>NUCLEOTIDE SEQUENCE [LARGE SCALE GENOMIC DNA]</scope>
    <source>
        <strain evidence="1">ATCC 52814</strain>
    </source>
</reference>
<dbReference type="EMBL" id="KV921883">
    <property type="protein sequence ID" value="ORE08850.1"/>
    <property type="molecule type" value="Genomic_DNA"/>
</dbReference>
<name>A0A1X0R9W3_RHIZD</name>
<protein>
    <submittedName>
        <fullName evidence="1">Uncharacterized protein</fullName>
    </submittedName>
</protein>
<sequence length="100" mass="12192">YLCISYFNNGNFKCWTRTYQSAIYTNMETNNHIESWYNQLKTAYLKRKQDRRVDRLIFISVSDTEEDYLQNIQRLVLNVGRMGSEERKRRTRQIKVDQIN</sequence>
<organism evidence="1">
    <name type="scientific">Rhizopus microsporus var. microsporus</name>
    <dbReference type="NCBI Taxonomy" id="86635"/>
    <lineage>
        <taxon>Eukaryota</taxon>
        <taxon>Fungi</taxon>
        <taxon>Fungi incertae sedis</taxon>
        <taxon>Mucoromycota</taxon>
        <taxon>Mucoromycotina</taxon>
        <taxon>Mucoromycetes</taxon>
        <taxon>Mucorales</taxon>
        <taxon>Mucorineae</taxon>
        <taxon>Rhizopodaceae</taxon>
        <taxon>Rhizopus</taxon>
    </lineage>
</organism>
<dbReference type="OrthoDB" id="2430203at2759"/>
<dbReference type="Proteomes" id="UP000242414">
    <property type="component" value="Unassembled WGS sequence"/>
</dbReference>
<feature type="non-terminal residue" evidence="1">
    <location>
        <position position="100"/>
    </location>
</feature>
<evidence type="ECO:0000313" key="1">
    <source>
        <dbReference type="EMBL" id="ORE08850.1"/>
    </source>
</evidence>
<accession>A0A1X0R9W3</accession>